<feature type="signal peptide" evidence="1">
    <location>
        <begin position="1"/>
        <end position="30"/>
    </location>
</feature>
<dbReference type="RefSeq" id="WP_192533121.1">
    <property type="nucleotide sequence ID" value="NZ_JACZHT010000001.1"/>
</dbReference>
<evidence type="ECO:0000313" key="3">
    <source>
        <dbReference type="Proteomes" id="UP000631034"/>
    </source>
</evidence>
<feature type="chain" id="PRO_5035305345" description="Lipoprotein" evidence="1">
    <location>
        <begin position="31"/>
        <end position="187"/>
    </location>
</feature>
<evidence type="ECO:0000313" key="2">
    <source>
        <dbReference type="EMBL" id="MBE1236252.1"/>
    </source>
</evidence>
<dbReference type="Proteomes" id="UP000631034">
    <property type="component" value="Unassembled WGS sequence"/>
</dbReference>
<protein>
    <recommendedName>
        <fullName evidence="4">Lipoprotein</fullName>
    </recommendedName>
</protein>
<organism evidence="2 3">
    <name type="scientific">Phaeovibrio sulfidiphilus</name>
    <dbReference type="NCBI Taxonomy" id="1220600"/>
    <lineage>
        <taxon>Bacteria</taxon>
        <taxon>Pseudomonadati</taxon>
        <taxon>Pseudomonadota</taxon>
        <taxon>Alphaproteobacteria</taxon>
        <taxon>Rhodospirillales</taxon>
        <taxon>Rhodospirillaceae</taxon>
        <taxon>Phaeovibrio</taxon>
    </lineage>
</organism>
<dbReference type="PROSITE" id="PS51257">
    <property type="entry name" value="PROKAR_LIPOPROTEIN"/>
    <property type="match status" value="1"/>
</dbReference>
<gene>
    <name evidence="2" type="ORF">IHV25_01095</name>
</gene>
<evidence type="ECO:0008006" key="4">
    <source>
        <dbReference type="Google" id="ProtNLM"/>
    </source>
</evidence>
<dbReference type="EMBL" id="JACZHT010000001">
    <property type="protein sequence ID" value="MBE1236252.1"/>
    <property type="molecule type" value="Genomic_DNA"/>
</dbReference>
<keyword evidence="3" id="KW-1185">Reference proteome</keyword>
<comment type="caution">
    <text evidence="2">The sequence shown here is derived from an EMBL/GenBank/DDBJ whole genome shotgun (WGS) entry which is preliminary data.</text>
</comment>
<evidence type="ECO:0000256" key="1">
    <source>
        <dbReference type="SAM" id="SignalP"/>
    </source>
</evidence>
<accession>A0A8J6YV08</accession>
<dbReference type="AlphaFoldDB" id="A0A8J6YV08"/>
<sequence length="187" mass="20254">MSRSCRRSGFRAGSSLSGAAVLFLLGGCNAFVTEDGRACPHVRIDAATAQLVQFGPGPGRDVTDERLSARVLVPEGGCAYDSSGVTVDMNVSFQLELGPAARDGREAAFEYFVAIPEFYPSEAAKQVYPVSVRFPDSVDRIVYRDERVEVRLPLEAGEDASGLDIYVGLQLTEGELRYNQARSARQP</sequence>
<name>A0A8J6YV08_9PROT</name>
<keyword evidence="1" id="KW-0732">Signal</keyword>
<reference evidence="2" key="1">
    <citation type="submission" date="2020-10" db="EMBL/GenBank/DDBJ databases">
        <title>Genome sequence of the unusual species of purple photosynthetic bacteria, Phaeovibrio sulfidiphilus DSM 23193, type strain.</title>
        <authorList>
            <person name="Kyndt J.A."/>
            <person name="Meyer T.E."/>
        </authorList>
    </citation>
    <scope>NUCLEOTIDE SEQUENCE</scope>
    <source>
        <strain evidence="2">DSM 23193</strain>
    </source>
</reference>
<proteinExistence type="predicted"/>